<feature type="domain" description="PPC" evidence="2">
    <location>
        <begin position="43"/>
        <end position="174"/>
    </location>
</feature>
<dbReference type="PROSITE" id="PS51742">
    <property type="entry name" value="PPC"/>
    <property type="match status" value="1"/>
</dbReference>
<proteinExistence type="predicted"/>
<comment type="caution">
    <text evidence="3">The sequence shown here is derived from an EMBL/GenBank/DDBJ whole genome shotgun (WGS) entry which is preliminary data.</text>
</comment>
<gene>
    <name evidence="3" type="ORF">CDA63_00065</name>
</gene>
<dbReference type="Proteomes" id="UP000197277">
    <property type="component" value="Unassembled WGS sequence"/>
</dbReference>
<protein>
    <recommendedName>
        <fullName evidence="2">PPC domain-containing protein</fullName>
    </recommendedName>
</protein>
<feature type="signal peptide" evidence="1">
    <location>
        <begin position="1"/>
        <end position="28"/>
    </location>
</feature>
<dbReference type="RefSeq" id="WP_088462409.1">
    <property type="nucleotide sequence ID" value="NZ_NIRR01000001.1"/>
</dbReference>
<dbReference type="EMBL" id="NIRR01000001">
    <property type="protein sequence ID" value="OWP64794.1"/>
    <property type="molecule type" value="Genomic_DNA"/>
</dbReference>
<keyword evidence="1" id="KW-0732">Signal</keyword>
<dbReference type="Gene3D" id="3.30.1330.80">
    <property type="entry name" value="Hypothetical protein, similar to alpha- acetolactate decarboxylase, domain 2"/>
    <property type="match status" value="1"/>
</dbReference>
<dbReference type="OrthoDB" id="552202at2"/>
<dbReference type="PANTHER" id="PTHR34988:SF1">
    <property type="entry name" value="DNA-BINDING PROTEIN"/>
    <property type="match status" value="1"/>
</dbReference>
<dbReference type="InterPro" id="IPR005175">
    <property type="entry name" value="PPC_dom"/>
</dbReference>
<evidence type="ECO:0000313" key="3">
    <source>
        <dbReference type="EMBL" id="OWP64794.1"/>
    </source>
</evidence>
<feature type="chain" id="PRO_5012490146" description="PPC domain-containing protein" evidence="1">
    <location>
        <begin position="29"/>
        <end position="188"/>
    </location>
</feature>
<organism evidence="3 4">
    <name type="scientific">Hymenobacter amundsenii</name>
    <dbReference type="NCBI Taxonomy" id="2006685"/>
    <lineage>
        <taxon>Bacteria</taxon>
        <taxon>Pseudomonadati</taxon>
        <taxon>Bacteroidota</taxon>
        <taxon>Cytophagia</taxon>
        <taxon>Cytophagales</taxon>
        <taxon>Hymenobacteraceae</taxon>
        <taxon>Hymenobacter</taxon>
    </lineage>
</organism>
<reference evidence="3 4" key="1">
    <citation type="submission" date="2017-06" db="EMBL/GenBank/DDBJ databases">
        <title>Hymenobacter amundsenii sp. nov. isolated from regoliths in Antarctica.</title>
        <authorList>
            <person name="Sedlacek I."/>
            <person name="Kralova S."/>
            <person name="Pantucek R."/>
            <person name="Svec P."/>
            <person name="Holochova P."/>
            <person name="Stankova E."/>
            <person name="Vrbovska V."/>
            <person name="Busse H.-J."/>
        </authorList>
    </citation>
    <scope>NUCLEOTIDE SEQUENCE [LARGE SCALE GENOMIC DNA]</scope>
    <source>
        <strain evidence="3 4">CCM 8682</strain>
    </source>
</reference>
<evidence type="ECO:0000259" key="2">
    <source>
        <dbReference type="PROSITE" id="PS51742"/>
    </source>
</evidence>
<dbReference type="SUPFAM" id="SSF117856">
    <property type="entry name" value="AF0104/ALDC/Ptd012-like"/>
    <property type="match status" value="1"/>
</dbReference>
<dbReference type="PANTHER" id="PTHR34988">
    <property type="entry name" value="PROTEIN, PUTATIVE-RELATED"/>
    <property type="match status" value="1"/>
</dbReference>
<dbReference type="AlphaFoldDB" id="A0A246FSR7"/>
<dbReference type="Pfam" id="PF03479">
    <property type="entry name" value="PCC"/>
    <property type="match status" value="1"/>
</dbReference>
<sequence length="188" mass="19882">MNRLPFSFGRCLLLGLLAALAGAAPAAAQTTPAAMPASTAAPASSLRTYALRLRPGQDLRRELLAFTTAQNLRAACVLTGVGSLTTATLRLANQEGSTVYQGHFEIVSLVGTLALSGSHLHLSVADSTGRTLGGHLLDGNTVYTTVELVIGELPELEFGREPDPTYGYRELMVRPVAPVSAQPKERRK</sequence>
<evidence type="ECO:0000313" key="4">
    <source>
        <dbReference type="Proteomes" id="UP000197277"/>
    </source>
</evidence>
<name>A0A246FSR7_9BACT</name>
<evidence type="ECO:0000256" key="1">
    <source>
        <dbReference type="SAM" id="SignalP"/>
    </source>
</evidence>
<keyword evidence="4" id="KW-1185">Reference proteome</keyword>
<accession>A0A246FSR7</accession>
<dbReference type="CDD" id="cd11378">
    <property type="entry name" value="DUF296"/>
    <property type="match status" value="1"/>
</dbReference>